<reference evidence="1 2" key="1">
    <citation type="submission" date="2016-07" db="EMBL/GenBank/DDBJ databases">
        <title>Genome and transcriptome analysis of iron-reducing fermentative bacteria Anoxybacter fermentans.</title>
        <authorList>
            <person name="Zeng X."/>
            <person name="Shao Z."/>
        </authorList>
    </citation>
    <scope>NUCLEOTIDE SEQUENCE [LARGE SCALE GENOMIC DNA]</scope>
    <source>
        <strain evidence="1 2">DY22613</strain>
    </source>
</reference>
<dbReference type="KEGG" id="aft:BBF96_13220"/>
<evidence type="ECO:0000313" key="2">
    <source>
        <dbReference type="Proteomes" id="UP000267250"/>
    </source>
</evidence>
<evidence type="ECO:0000313" key="1">
    <source>
        <dbReference type="EMBL" id="AZR74277.1"/>
    </source>
</evidence>
<dbReference type="OrthoDB" id="9802710at2"/>
<dbReference type="InterPro" id="IPR009296">
    <property type="entry name" value="DUF951"/>
</dbReference>
<dbReference type="Pfam" id="PF06107">
    <property type="entry name" value="DUF951"/>
    <property type="match status" value="1"/>
</dbReference>
<dbReference type="AlphaFoldDB" id="A0A3Q9HRR7"/>
<dbReference type="PANTHER" id="PTHR38455:SF1">
    <property type="entry name" value="DUF951 DOMAIN-CONTAINING PROTEIN"/>
    <property type="match status" value="1"/>
</dbReference>
<organism evidence="1 2">
    <name type="scientific">Anoxybacter fermentans</name>
    <dbReference type="NCBI Taxonomy" id="1323375"/>
    <lineage>
        <taxon>Bacteria</taxon>
        <taxon>Bacillati</taxon>
        <taxon>Bacillota</taxon>
        <taxon>Clostridia</taxon>
        <taxon>Halanaerobiales</taxon>
        <taxon>Anoxybacter</taxon>
    </lineage>
</organism>
<gene>
    <name evidence="1" type="ORF">BBF96_13220</name>
</gene>
<dbReference type="Proteomes" id="UP000267250">
    <property type="component" value="Chromosome"/>
</dbReference>
<name>A0A3Q9HRR7_9FIRM</name>
<dbReference type="EMBL" id="CP016379">
    <property type="protein sequence ID" value="AZR74277.1"/>
    <property type="molecule type" value="Genomic_DNA"/>
</dbReference>
<dbReference type="PANTHER" id="PTHR38455">
    <property type="entry name" value="HYPOTHETICAL CYTOSOLIC PROTEIN"/>
    <property type="match status" value="1"/>
</dbReference>
<accession>A0A3Q9HRR7</accession>
<sequence>MNILLKINFYGRCRRLELHLGDIAQLKKKHPCGSDQWEIIRVGMDIRIRCLGCDRVVLIPRRKFEKSVKKIIGRIEEDS</sequence>
<keyword evidence="2" id="KW-1185">Reference proteome</keyword>
<proteinExistence type="predicted"/>
<protein>
    <submittedName>
        <fullName evidence="1">DUF951 domain-containing protein</fullName>
    </submittedName>
</protein>